<organism evidence="2 3">
    <name type="scientific">Methanospirillum purgamenti</name>
    <dbReference type="NCBI Taxonomy" id="2834276"/>
    <lineage>
        <taxon>Archaea</taxon>
        <taxon>Methanobacteriati</taxon>
        <taxon>Methanobacteriota</taxon>
        <taxon>Stenosarchaea group</taxon>
        <taxon>Methanomicrobia</taxon>
        <taxon>Methanomicrobiales</taxon>
        <taxon>Methanospirillaceae</taxon>
        <taxon>Methanospirillum</taxon>
    </lineage>
</organism>
<dbReference type="EMBL" id="CP075546">
    <property type="protein sequence ID" value="QVV89661.1"/>
    <property type="molecule type" value="Genomic_DNA"/>
</dbReference>
<dbReference type="KEGG" id="mrtj:KHC33_03845"/>
<evidence type="ECO:0000256" key="1">
    <source>
        <dbReference type="SAM" id="MobiDB-lite"/>
    </source>
</evidence>
<protein>
    <submittedName>
        <fullName evidence="2">Uncharacterized protein</fullName>
    </submittedName>
</protein>
<dbReference type="GeneID" id="65096287"/>
<proteinExistence type="predicted"/>
<gene>
    <name evidence="2" type="ORF">KHC33_03845</name>
</gene>
<evidence type="ECO:0000313" key="2">
    <source>
        <dbReference type="EMBL" id="QVV89661.1"/>
    </source>
</evidence>
<feature type="region of interest" description="Disordered" evidence="1">
    <location>
        <begin position="1"/>
        <end position="23"/>
    </location>
</feature>
<accession>A0A8E7B3F7</accession>
<dbReference type="AlphaFoldDB" id="A0A8E7B3F7"/>
<feature type="compositionally biased region" description="Polar residues" evidence="1">
    <location>
        <begin position="1"/>
        <end position="14"/>
    </location>
</feature>
<dbReference type="Proteomes" id="UP000680656">
    <property type="component" value="Chromosome"/>
</dbReference>
<name>A0A8E7B3F7_9EURY</name>
<reference evidence="2 3" key="1">
    <citation type="submission" date="2021-05" db="EMBL/GenBank/DDBJ databases">
        <title>A novel Methanospirillum isolate from a pyrite-forming mixed culture.</title>
        <authorList>
            <person name="Bunk B."/>
            <person name="Sproer C."/>
            <person name="Spring S."/>
            <person name="Pester M."/>
        </authorList>
    </citation>
    <scope>NUCLEOTIDE SEQUENCE [LARGE SCALE GENOMIC DNA]</scope>
    <source>
        <strain evidence="2 3">J.3.6.1-F.2.7.3</strain>
    </source>
</reference>
<keyword evidence="3" id="KW-1185">Reference proteome</keyword>
<sequence length="55" mass="6412">MAEIKSIQTQNHPSLNPIEREESHERIRKLCGHIKIQDSNLIEKIIKSDIFELTS</sequence>
<evidence type="ECO:0000313" key="3">
    <source>
        <dbReference type="Proteomes" id="UP000680656"/>
    </source>
</evidence>
<dbReference type="RefSeq" id="WP_214420451.1">
    <property type="nucleotide sequence ID" value="NZ_CP075546.1"/>
</dbReference>